<feature type="transmembrane region" description="Helical" evidence="5">
    <location>
        <begin position="104"/>
        <end position="126"/>
    </location>
</feature>
<reference evidence="7" key="1">
    <citation type="submission" date="2022-03" db="EMBL/GenBank/DDBJ databases">
        <authorList>
            <person name="Legras J.-L."/>
            <person name="Devillers H."/>
            <person name="Grondin C."/>
        </authorList>
    </citation>
    <scope>NUCLEOTIDE SEQUENCE</scope>
    <source>
        <strain evidence="7">CLIB 1423</strain>
    </source>
</reference>
<name>A0A9P0QN34_9ASCO</name>
<feature type="transmembrane region" description="Helical" evidence="5">
    <location>
        <begin position="66"/>
        <end position="88"/>
    </location>
</feature>
<dbReference type="AlphaFoldDB" id="A0A9P0QN34"/>
<comment type="subcellular location">
    <subcellularLocation>
        <location evidence="1">Endomembrane system</location>
        <topology evidence="1">Multi-pass membrane protein</topology>
    </subcellularLocation>
</comment>
<evidence type="ECO:0000256" key="4">
    <source>
        <dbReference type="ARBA" id="ARBA00023136"/>
    </source>
</evidence>
<evidence type="ECO:0000259" key="6">
    <source>
        <dbReference type="Pfam" id="PF10277"/>
    </source>
</evidence>
<dbReference type="GO" id="GO:0005886">
    <property type="term" value="C:plasma membrane"/>
    <property type="evidence" value="ECO:0007669"/>
    <property type="project" value="TreeGrafter"/>
</dbReference>
<sequence>MVHRYLQFKKVHYYVFPLVAMVVWWGMLTALITCWGVQGHPIYAFMDASQNPVYISDIASTNLQPIFISCTAVEGIFMVSTLVMDFVLRTKSKIQPYTFPSQRICGILAIVASIIGQFGIFFVSVFNNKNFPSVHFSMLIVFIICICFACFFNFYNTFMFGFYPVRLTLDPESYPSRETMIFGKKYRIQNLYFVSFVLKMIWLAAAATFAIGFAVCITEGKNSLGAKFEWTLAYWYGFLLAMWSIDLFPSARKHYSQKHANNIDQVSYDKEDNDTFSSTDIMQNPQS</sequence>
<keyword evidence="8" id="KW-1185">Reference proteome</keyword>
<keyword evidence="2 5" id="KW-0812">Transmembrane</keyword>
<evidence type="ECO:0000256" key="3">
    <source>
        <dbReference type="ARBA" id="ARBA00022989"/>
    </source>
</evidence>
<dbReference type="PANTHER" id="PTHR21324">
    <property type="entry name" value="FASTING-INDUCIBLE INTEGRAL MEMBRANE PROTEIN TM6P1-RELATED"/>
    <property type="match status" value="1"/>
</dbReference>
<dbReference type="InterPro" id="IPR019402">
    <property type="entry name" value="CWH43_N"/>
</dbReference>
<evidence type="ECO:0000256" key="5">
    <source>
        <dbReference type="SAM" id="Phobius"/>
    </source>
</evidence>
<keyword evidence="4 5" id="KW-0472">Membrane</keyword>
<dbReference type="PANTHER" id="PTHR21324:SF2">
    <property type="entry name" value="EG:22E5.9 PROTEIN"/>
    <property type="match status" value="1"/>
</dbReference>
<evidence type="ECO:0000256" key="2">
    <source>
        <dbReference type="ARBA" id="ARBA00022692"/>
    </source>
</evidence>
<accession>A0A9P0QN34</accession>
<dbReference type="Proteomes" id="UP000837801">
    <property type="component" value="Unassembled WGS sequence"/>
</dbReference>
<comment type="caution">
    <text evidence="7">The sequence shown here is derived from an EMBL/GenBank/DDBJ whole genome shotgun (WGS) entry which is preliminary data.</text>
</comment>
<dbReference type="GO" id="GO:0012505">
    <property type="term" value="C:endomembrane system"/>
    <property type="evidence" value="ECO:0007669"/>
    <property type="project" value="UniProtKB-SubCell"/>
</dbReference>
<evidence type="ECO:0000256" key="1">
    <source>
        <dbReference type="ARBA" id="ARBA00004127"/>
    </source>
</evidence>
<protein>
    <submittedName>
        <fullName evidence="7">Protein Sfk1p</fullName>
    </submittedName>
</protein>
<evidence type="ECO:0000313" key="8">
    <source>
        <dbReference type="Proteomes" id="UP000837801"/>
    </source>
</evidence>
<gene>
    <name evidence="7" type="ORF">CLIB1423_04S05732</name>
</gene>
<organism evidence="7 8">
    <name type="scientific">[Candida] railenensis</name>
    <dbReference type="NCBI Taxonomy" id="45579"/>
    <lineage>
        <taxon>Eukaryota</taxon>
        <taxon>Fungi</taxon>
        <taxon>Dikarya</taxon>
        <taxon>Ascomycota</taxon>
        <taxon>Saccharomycotina</taxon>
        <taxon>Pichiomycetes</taxon>
        <taxon>Debaryomycetaceae</taxon>
        <taxon>Kurtzmaniella</taxon>
    </lineage>
</organism>
<keyword evidence="3 5" id="KW-1133">Transmembrane helix</keyword>
<feature type="domain" description="CWH43-like N-terminal" evidence="6">
    <location>
        <begin position="13"/>
        <end position="249"/>
    </location>
</feature>
<feature type="transmembrane region" description="Helical" evidence="5">
    <location>
        <begin position="138"/>
        <end position="158"/>
    </location>
</feature>
<feature type="transmembrane region" description="Helical" evidence="5">
    <location>
        <begin position="191"/>
        <end position="213"/>
    </location>
</feature>
<dbReference type="Pfam" id="PF10277">
    <property type="entry name" value="Frag1"/>
    <property type="match status" value="1"/>
</dbReference>
<evidence type="ECO:0000313" key="7">
    <source>
        <dbReference type="EMBL" id="CAH2351777.1"/>
    </source>
</evidence>
<dbReference type="EMBL" id="CAKXYY010000004">
    <property type="protein sequence ID" value="CAH2351777.1"/>
    <property type="molecule type" value="Genomic_DNA"/>
</dbReference>
<dbReference type="InterPro" id="IPR050911">
    <property type="entry name" value="DRAM/TMEM150_Autophagy_Mod"/>
</dbReference>
<dbReference type="OrthoDB" id="10032492at2759"/>
<feature type="transmembrane region" description="Helical" evidence="5">
    <location>
        <begin position="233"/>
        <end position="251"/>
    </location>
</feature>
<proteinExistence type="predicted"/>
<feature type="transmembrane region" description="Helical" evidence="5">
    <location>
        <begin position="12"/>
        <end position="38"/>
    </location>
</feature>